<evidence type="ECO:0000313" key="2">
    <source>
        <dbReference type="EMBL" id="MFD2840644.1"/>
    </source>
</evidence>
<keyword evidence="1" id="KW-0472">Membrane</keyword>
<reference evidence="3" key="1">
    <citation type="journal article" date="2019" name="Int. J. Syst. Evol. Microbiol.">
        <title>The Global Catalogue of Microorganisms (GCM) 10K type strain sequencing project: providing services to taxonomists for standard genome sequencing and annotation.</title>
        <authorList>
            <consortium name="The Broad Institute Genomics Platform"/>
            <consortium name="The Broad Institute Genome Sequencing Center for Infectious Disease"/>
            <person name="Wu L."/>
            <person name="Ma J."/>
        </authorList>
    </citation>
    <scope>NUCLEOTIDE SEQUENCE [LARGE SCALE GENOMIC DNA]</scope>
    <source>
        <strain evidence="3">KCTC 33576</strain>
    </source>
</reference>
<evidence type="ECO:0000313" key="3">
    <source>
        <dbReference type="Proteomes" id="UP001597391"/>
    </source>
</evidence>
<feature type="transmembrane region" description="Helical" evidence="1">
    <location>
        <begin position="33"/>
        <end position="50"/>
    </location>
</feature>
<gene>
    <name evidence="2" type="ORF">ACFSYH_08685</name>
</gene>
<evidence type="ECO:0000256" key="1">
    <source>
        <dbReference type="SAM" id="Phobius"/>
    </source>
</evidence>
<accession>A0ABW5XGY2</accession>
<dbReference type="Proteomes" id="UP001597391">
    <property type="component" value="Unassembled WGS sequence"/>
</dbReference>
<keyword evidence="1" id="KW-0812">Transmembrane</keyword>
<proteinExistence type="predicted"/>
<keyword evidence="3" id="KW-1185">Reference proteome</keyword>
<organism evidence="2 3">
    <name type="scientific">Populibacterium corticicola</name>
    <dbReference type="NCBI Taxonomy" id="1812826"/>
    <lineage>
        <taxon>Bacteria</taxon>
        <taxon>Bacillati</taxon>
        <taxon>Actinomycetota</taxon>
        <taxon>Actinomycetes</taxon>
        <taxon>Micrococcales</taxon>
        <taxon>Jonesiaceae</taxon>
        <taxon>Populibacterium</taxon>
    </lineage>
</organism>
<protein>
    <submittedName>
        <fullName evidence="2">Uncharacterized protein</fullName>
    </submittedName>
</protein>
<keyword evidence="1" id="KW-1133">Transmembrane helix</keyword>
<dbReference type="RefSeq" id="WP_377466518.1">
    <property type="nucleotide sequence ID" value="NZ_JBHUOP010000003.1"/>
</dbReference>
<comment type="caution">
    <text evidence="2">The sequence shown here is derived from an EMBL/GenBank/DDBJ whole genome shotgun (WGS) entry which is preliminary data.</text>
</comment>
<name>A0ABW5XGY2_9MICO</name>
<sequence>MESDKTPDRQPNIDFAQQYNASFPPPAVPNGRLHTVLLSVILAVVILLLMEQCGTQTYRSMEHIETANLISRMSPEIETDGFYVERKGDEYLIYATVHYLGEGEIHATFMPESSGGSEISYLGAQTFRRGEPARTAIVFRGALLSEGDDDYRSLTDLEVEVAVATGVFHESLENTTFGYRERELRESTRAERDALRDWAHQQYEAFLLEEAQAAAELDSDTEN</sequence>
<dbReference type="EMBL" id="JBHUOP010000003">
    <property type="protein sequence ID" value="MFD2840644.1"/>
    <property type="molecule type" value="Genomic_DNA"/>
</dbReference>